<dbReference type="AlphaFoldDB" id="A0A1H6LV85"/>
<protein>
    <submittedName>
        <fullName evidence="1">Uncharacterized protein</fullName>
    </submittedName>
</protein>
<reference evidence="1 2" key="1">
    <citation type="submission" date="2016-10" db="EMBL/GenBank/DDBJ databases">
        <authorList>
            <person name="de Groot N.N."/>
        </authorList>
    </citation>
    <scope>NUCLEOTIDE SEQUENCE [LARGE SCALE GENOMIC DNA]</scope>
    <source>
        <strain evidence="1 2">CGMCC 1.10825</strain>
    </source>
</reference>
<accession>A0A1H6LV85</accession>
<organism evidence="1 2">
    <name type="scientific">Paenimyroides marinum</name>
    <dbReference type="NCBI Taxonomy" id="1159016"/>
    <lineage>
        <taxon>Bacteria</taxon>
        <taxon>Pseudomonadati</taxon>
        <taxon>Bacteroidota</taxon>
        <taxon>Flavobacteriia</taxon>
        <taxon>Flavobacteriales</taxon>
        <taxon>Flavobacteriaceae</taxon>
        <taxon>Paenimyroides</taxon>
    </lineage>
</organism>
<evidence type="ECO:0000313" key="1">
    <source>
        <dbReference type="EMBL" id="SEH92628.1"/>
    </source>
</evidence>
<name>A0A1H6LV85_9FLAO</name>
<dbReference type="EMBL" id="FNXE01000032">
    <property type="protein sequence ID" value="SEH92628.1"/>
    <property type="molecule type" value="Genomic_DNA"/>
</dbReference>
<dbReference type="RefSeq" id="WP_177165076.1">
    <property type="nucleotide sequence ID" value="NZ_FNXE01000032.1"/>
</dbReference>
<dbReference type="Proteomes" id="UP000199634">
    <property type="component" value="Unassembled WGS sequence"/>
</dbReference>
<sequence>MNKQLLFFLLIPFLGFCQIQIGQDIDGENIGDMRGDTLSLSGNGKSLLYNILAIDLE</sequence>
<evidence type="ECO:0000313" key="2">
    <source>
        <dbReference type="Proteomes" id="UP000199634"/>
    </source>
</evidence>
<keyword evidence="2" id="KW-1185">Reference proteome</keyword>
<gene>
    <name evidence="1" type="ORF">SAMN02927937_02175</name>
</gene>
<proteinExistence type="predicted"/>